<dbReference type="PANTHER" id="PTHR30537">
    <property type="entry name" value="HTH-TYPE TRANSCRIPTIONAL REGULATOR"/>
    <property type="match status" value="1"/>
</dbReference>
<evidence type="ECO:0000313" key="7">
    <source>
        <dbReference type="Proteomes" id="UP001204615"/>
    </source>
</evidence>
<evidence type="ECO:0000259" key="5">
    <source>
        <dbReference type="PROSITE" id="PS50931"/>
    </source>
</evidence>
<keyword evidence="3" id="KW-0238">DNA-binding</keyword>
<dbReference type="InterPro" id="IPR058163">
    <property type="entry name" value="LysR-type_TF_proteobact-type"/>
</dbReference>
<accession>A0ABT1F9B5</accession>
<evidence type="ECO:0000256" key="3">
    <source>
        <dbReference type="ARBA" id="ARBA00023125"/>
    </source>
</evidence>
<name>A0ABT1F9B5_9GAMM</name>
<dbReference type="InterPro" id="IPR036388">
    <property type="entry name" value="WH-like_DNA-bd_sf"/>
</dbReference>
<dbReference type="InterPro" id="IPR036390">
    <property type="entry name" value="WH_DNA-bd_sf"/>
</dbReference>
<dbReference type="Pfam" id="PF03466">
    <property type="entry name" value="LysR_substrate"/>
    <property type="match status" value="1"/>
</dbReference>
<protein>
    <submittedName>
        <fullName evidence="6">LysR family transcriptional regulator</fullName>
    </submittedName>
</protein>
<evidence type="ECO:0000313" key="6">
    <source>
        <dbReference type="EMBL" id="MCP1373700.1"/>
    </source>
</evidence>
<evidence type="ECO:0000256" key="1">
    <source>
        <dbReference type="ARBA" id="ARBA00009437"/>
    </source>
</evidence>
<dbReference type="SUPFAM" id="SSF46785">
    <property type="entry name" value="Winged helix' DNA-binding domain"/>
    <property type="match status" value="1"/>
</dbReference>
<keyword evidence="7" id="KW-1185">Reference proteome</keyword>
<keyword evidence="2" id="KW-0805">Transcription regulation</keyword>
<dbReference type="RefSeq" id="WP_253565473.1">
    <property type="nucleotide sequence ID" value="NZ_JAMZEK010000001.1"/>
</dbReference>
<evidence type="ECO:0000256" key="2">
    <source>
        <dbReference type="ARBA" id="ARBA00023015"/>
    </source>
</evidence>
<sequence length="297" mass="32992">MHALSLLESAMDWSDVRIFLAIAREGSLGAAARAVGQTQPTMGRRLRALEASVGQTLFQRTADGFVLTDEGMAVMDSAERMEEEALAFERALASRESTLSGQLRLAASDWFGSYVLTPVLAEFTRRHPVVTVELLTDSRLYSLARREADLAFRIKPFDEPDVIARRLLRMPYALYMHRDQPRPRKGGHGVRLVTMNAAFGGMPDVAWLKKHMPEASVAFTSNSREVQARMCVQGAGAAVLPTALGDAFAELRRIALGEPPPSRDTWIGYHKDLKRLTRLRSLLELLAERFPGSADKR</sequence>
<dbReference type="InterPro" id="IPR005119">
    <property type="entry name" value="LysR_subst-bd"/>
</dbReference>
<comment type="caution">
    <text evidence="6">The sequence shown here is derived from an EMBL/GenBank/DDBJ whole genome shotgun (WGS) entry which is preliminary data.</text>
</comment>
<dbReference type="CDD" id="cd05466">
    <property type="entry name" value="PBP2_LTTR_substrate"/>
    <property type="match status" value="1"/>
</dbReference>
<dbReference type="Pfam" id="PF00126">
    <property type="entry name" value="HTH_1"/>
    <property type="match status" value="1"/>
</dbReference>
<dbReference type="InterPro" id="IPR000847">
    <property type="entry name" value="LysR_HTH_N"/>
</dbReference>
<dbReference type="PROSITE" id="PS50931">
    <property type="entry name" value="HTH_LYSR"/>
    <property type="match status" value="1"/>
</dbReference>
<comment type="similarity">
    <text evidence="1">Belongs to the LysR transcriptional regulatory family.</text>
</comment>
<dbReference type="Gene3D" id="1.10.10.10">
    <property type="entry name" value="Winged helix-like DNA-binding domain superfamily/Winged helix DNA-binding domain"/>
    <property type="match status" value="1"/>
</dbReference>
<keyword evidence="4" id="KW-0804">Transcription</keyword>
<dbReference type="PRINTS" id="PR00039">
    <property type="entry name" value="HTHLYSR"/>
</dbReference>
<dbReference type="SUPFAM" id="SSF53850">
    <property type="entry name" value="Periplasmic binding protein-like II"/>
    <property type="match status" value="1"/>
</dbReference>
<dbReference type="PANTHER" id="PTHR30537:SF3">
    <property type="entry name" value="TRANSCRIPTIONAL REGULATORY PROTEIN"/>
    <property type="match status" value="1"/>
</dbReference>
<feature type="domain" description="HTH lysR-type" evidence="5">
    <location>
        <begin position="11"/>
        <end position="68"/>
    </location>
</feature>
<organism evidence="6 7">
    <name type="scientific">Dyella lutea</name>
    <dbReference type="NCBI Taxonomy" id="2950441"/>
    <lineage>
        <taxon>Bacteria</taxon>
        <taxon>Pseudomonadati</taxon>
        <taxon>Pseudomonadota</taxon>
        <taxon>Gammaproteobacteria</taxon>
        <taxon>Lysobacterales</taxon>
        <taxon>Rhodanobacteraceae</taxon>
        <taxon>Dyella</taxon>
    </lineage>
</organism>
<dbReference type="Proteomes" id="UP001204615">
    <property type="component" value="Unassembled WGS sequence"/>
</dbReference>
<dbReference type="EMBL" id="JAMZEK010000001">
    <property type="protein sequence ID" value="MCP1373700.1"/>
    <property type="molecule type" value="Genomic_DNA"/>
</dbReference>
<proteinExistence type="inferred from homology"/>
<reference evidence="6 7" key="1">
    <citation type="submission" date="2022-06" db="EMBL/GenBank/DDBJ databases">
        <title>Dyella sp. Sa strain:Sa Genome sequencing.</title>
        <authorList>
            <person name="Park S."/>
        </authorList>
    </citation>
    <scope>NUCLEOTIDE SEQUENCE [LARGE SCALE GENOMIC DNA]</scope>
    <source>
        <strain evidence="6 7">Sa</strain>
    </source>
</reference>
<dbReference type="Gene3D" id="3.40.190.290">
    <property type="match status" value="1"/>
</dbReference>
<gene>
    <name evidence="6" type="ORF">NC595_06455</name>
</gene>
<evidence type="ECO:0000256" key="4">
    <source>
        <dbReference type="ARBA" id="ARBA00023163"/>
    </source>
</evidence>